<dbReference type="InterPro" id="IPR009537">
    <property type="entry name" value="DUF1156"/>
</dbReference>
<keyword evidence="2" id="KW-0489">Methyltransferase</keyword>
<comment type="caution">
    <text evidence="2">The sequence shown here is derived from an EMBL/GenBank/DDBJ whole genome shotgun (WGS) entry which is preliminary data.</text>
</comment>
<dbReference type="GO" id="GO:0032259">
    <property type="term" value="P:methylation"/>
    <property type="evidence" value="ECO:0007669"/>
    <property type="project" value="UniProtKB-KW"/>
</dbReference>
<dbReference type="Proteomes" id="UP000320516">
    <property type="component" value="Unassembled WGS sequence"/>
</dbReference>
<reference evidence="2 3" key="1">
    <citation type="submission" date="2019-06" db="EMBL/GenBank/DDBJ databases">
        <title>Genomic Encyclopedia of Type Strains, Phase IV (KMG-V): Genome sequencing to study the core and pangenomes of soil and plant-associated prokaryotes.</title>
        <authorList>
            <person name="Whitman W."/>
        </authorList>
    </citation>
    <scope>NUCLEOTIDE SEQUENCE [LARGE SCALE GENOMIC DNA]</scope>
    <source>
        <strain evidence="2 3">BR 12005</strain>
    </source>
</reference>
<accession>A0A560JWS6</accession>
<protein>
    <submittedName>
        <fullName evidence="2">Putative DNA methylase</fullName>
    </submittedName>
</protein>
<gene>
    <name evidence="2" type="ORF">FBZ87_104629</name>
</gene>
<dbReference type="AlphaFoldDB" id="A0A560JWS6"/>
<evidence type="ECO:0000313" key="3">
    <source>
        <dbReference type="Proteomes" id="UP000320516"/>
    </source>
</evidence>
<dbReference type="Pfam" id="PF06634">
    <property type="entry name" value="DUF1156"/>
    <property type="match status" value="1"/>
</dbReference>
<name>A0A560JWS6_9PROT</name>
<dbReference type="GO" id="GO:0008168">
    <property type="term" value="F:methyltransferase activity"/>
    <property type="evidence" value="ECO:0007669"/>
    <property type="project" value="UniProtKB-KW"/>
</dbReference>
<sequence length="1004" mass="110302">MTKTRKKLIEVALPLEAINKESAREKSIRHGHPSTLHLWWARRPLAAARAVIFAQMVDDPSAYVDTLLADPAIRRAAKRALDREMALWEERKALRDADPSLPPVGEQPTLEDCAAQVERDRLFRIIEQLVKWENTTNEAVLDQARAEIWQSWRRACAENADHPRAKELFNRHVLPGFHDPFAGGGALPLEAQRLGLESHATDLNPVAVLINKAMIEIPPKFAGQPPVNPKAQQELARGGRWNGKGAQGLAEDVRYYGQWMRDEAEKRIGHLYPKIEVTEAMAAERPDLKPLVGRQLTVIAWLWARTVKSPNPAFRNIDVPLVSTFTLSKMKGNEAYIDPTIRADTYSFTVRLGQSANPEYTKNGTKLGRGANFQCLISDSPITPDYIKAEGRAGRMGARLMVIVAEGDRGRVYLPPTKEMEDIATKAVPEWRPETPLAPDPRALWTPAYGLSKYGDLFTDRQLVALTTFADLVQVVREKARVDAVASRLHEDTRPLAEGGTGATAYADAISVYLGLIIDRLADYNSSICTWHVGGPTTGTKTRNTFSRQALPMSWDFIEANPLSTQSGSLGNSIDYTCKAIAVSSLSGGKAFQADASMQINSADRVVSTDPPYYDNIGYADLSDFFYVWLRRTLRSVFPDLFSTLAVPKAEELVATPYRHGGKDAAESFFLTGMTAAMHRLAEQVHPAFPVTIYYAFKQSETASDTGTSSTGWETFLDAVIRAGFAISGTWPMRTELGNRMIGSGTNALASSIVLVCRPRPDDAPTATRREFLTAMKAELPAALAHLQRGNIAPVDLAQSAIGPGMAVYTRYARVIDAEGKDVSVREALALINEVLDEALAEQEGDFDAETRWALAWFEQVGFNDGAYGDAETLSKAKNTAVSGLVEAGILMSKGGKVRLLRPADLPADWNPATDTRLTVWESVHHLIRVLEAGGETAAAKLAAALGSKAEVARELAYRLYTLCERKKRAVEAMSYNGLVQSWPEILRLSHEVPAETSAQGSLL</sequence>
<evidence type="ECO:0000313" key="2">
    <source>
        <dbReference type="EMBL" id="TWB75521.1"/>
    </source>
</evidence>
<feature type="domain" description="DUF1156" evidence="1">
    <location>
        <begin position="12"/>
        <end position="63"/>
    </location>
</feature>
<keyword evidence="2" id="KW-0808">Transferase</keyword>
<proteinExistence type="predicted"/>
<organism evidence="2 3">
    <name type="scientific">Nitrospirillum amazonense</name>
    <dbReference type="NCBI Taxonomy" id="28077"/>
    <lineage>
        <taxon>Bacteria</taxon>
        <taxon>Pseudomonadati</taxon>
        <taxon>Pseudomonadota</taxon>
        <taxon>Alphaproteobacteria</taxon>
        <taxon>Rhodospirillales</taxon>
        <taxon>Azospirillaceae</taxon>
        <taxon>Nitrospirillum</taxon>
    </lineage>
</organism>
<dbReference type="EMBL" id="VITV01000004">
    <property type="protein sequence ID" value="TWB75521.1"/>
    <property type="molecule type" value="Genomic_DNA"/>
</dbReference>
<evidence type="ECO:0000259" key="1">
    <source>
        <dbReference type="Pfam" id="PF06634"/>
    </source>
</evidence>
<dbReference type="RefSeq" id="WP_145610983.1">
    <property type="nucleotide sequence ID" value="NZ_VITV01000004.1"/>
</dbReference>